<dbReference type="FunCoup" id="A0A200QKK1">
    <property type="interactions" value="62"/>
</dbReference>
<proteinExistence type="inferred from homology"/>
<evidence type="ECO:0000256" key="2">
    <source>
        <dbReference type="ARBA" id="ARBA00008834"/>
    </source>
</evidence>
<keyword evidence="11" id="KW-1185">Reference proteome</keyword>
<evidence type="ECO:0000256" key="7">
    <source>
        <dbReference type="ARBA" id="ARBA00023316"/>
    </source>
</evidence>
<keyword evidence="6 9" id="KW-0326">Glycosidase</keyword>
<accession>A0A200QKK1</accession>
<dbReference type="OrthoDB" id="187139at2759"/>
<keyword evidence="7" id="KW-0961">Cell wall biogenesis/degradation</keyword>
<comment type="similarity">
    <text evidence="2 9">Belongs to the glycosyl hydrolase 28 family.</text>
</comment>
<evidence type="ECO:0000256" key="1">
    <source>
        <dbReference type="ARBA" id="ARBA00004191"/>
    </source>
</evidence>
<keyword evidence="4" id="KW-0964">Secreted</keyword>
<evidence type="ECO:0000256" key="3">
    <source>
        <dbReference type="ARBA" id="ARBA00022512"/>
    </source>
</evidence>
<dbReference type="GO" id="GO:0004650">
    <property type="term" value="F:polygalacturonase activity"/>
    <property type="evidence" value="ECO:0007669"/>
    <property type="project" value="InterPro"/>
</dbReference>
<dbReference type="Pfam" id="PF00295">
    <property type="entry name" value="Glyco_hydro_28"/>
    <property type="match status" value="1"/>
</dbReference>
<dbReference type="SUPFAM" id="SSF51126">
    <property type="entry name" value="Pectin lyase-like"/>
    <property type="match status" value="1"/>
</dbReference>
<protein>
    <submittedName>
        <fullName evidence="10">Glycoside hydrolase</fullName>
    </submittedName>
</protein>
<dbReference type="Gene3D" id="2.160.20.10">
    <property type="entry name" value="Single-stranded right-handed beta-helix, Pectin lyase-like"/>
    <property type="match status" value="1"/>
</dbReference>
<reference evidence="10 11" key="1">
    <citation type="journal article" date="2017" name="Mol. Plant">
        <title>The Genome of Medicinal Plant Macleaya cordata Provides New Insights into Benzylisoquinoline Alkaloids Metabolism.</title>
        <authorList>
            <person name="Liu X."/>
            <person name="Liu Y."/>
            <person name="Huang P."/>
            <person name="Ma Y."/>
            <person name="Qing Z."/>
            <person name="Tang Q."/>
            <person name="Cao H."/>
            <person name="Cheng P."/>
            <person name="Zheng Y."/>
            <person name="Yuan Z."/>
            <person name="Zhou Y."/>
            <person name="Liu J."/>
            <person name="Tang Z."/>
            <person name="Zhuo Y."/>
            <person name="Zhang Y."/>
            <person name="Yu L."/>
            <person name="Huang J."/>
            <person name="Yang P."/>
            <person name="Peng Q."/>
            <person name="Zhang J."/>
            <person name="Jiang W."/>
            <person name="Zhang Z."/>
            <person name="Lin K."/>
            <person name="Ro D.K."/>
            <person name="Chen X."/>
            <person name="Xiong X."/>
            <person name="Shang Y."/>
            <person name="Huang S."/>
            <person name="Zeng J."/>
        </authorList>
    </citation>
    <scope>NUCLEOTIDE SEQUENCE [LARGE SCALE GENOMIC DNA]</scope>
    <source>
        <strain evidence="11">cv. BLH2017</strain>
        <tissue evidence="10">Root</tissue>
    </source>
</reference>
<evidence type="ECO:0000256" key="5">
    <source>
        <dbReference type="ARBA" id="ARBA00022801"/>
    </source>
</evidence>
<evidence type="ECO:0000256" key="4">
    <source>
        <dbReference type="ARBA" id="ARBA00022525"/>
    </source>
</evidence>
<sequence length="417" mass="44693">MGITSAPIIMKTRVCLWVLLMIITTNLFNSSSSTILSSASATDDELVYNVVKLGAKPDGKTDSTKSFLNAWNSACNSAVSSAIIYVPRGMFVLSQVIFTGQCKNTHITFQIDGTLLAPRDYHVLGNAEKWIAFDDVAGVSIKGGIIDGRGMPLWSCKLAGQKKCPDGATSLLFRNSKDIKISGFTSINSQMFNIVINGCQNVHVEDVKVKSAGNSPNTDGIHVQSSTNIAIIGANIKTGDDCISIGPGTSNLWIEHIACGPGHGISIGSLGKGFDEPGVQNVTVKTVTFSNTENGLRIKTWGRPSDGFVRGVRFEGATMNYVYNPIIIDQNYCPHNEDCPDQVSGVKISDVSYKDIQGTSATRVAVNFDCSSKNPCRDITVESVKLTYRNQPAVSSCINADGSAYGFVEPASCFNKN</sequence>
<dbReference type="InterPro" id="IPR000743">
    <property type="entry name" value="Glyco_hydro_28"/>
</dbReference>
<dbReference type="SMART" id="SM00710">
    <property type="entry name" value="PbH1"/>
    <property type="match status" value="5"/>
</dbReference>
<evidence type="ECO:0000313" key="11">
    <source>
        <dbReference type="Proteomes" id="UP000195402"/>
    </source>
</evidence>
<keyword evidence="3" id="KW-0134">Cell wall</keyword>
<keyword evidence="5 9" id="KW-0378">Hydrolase</keyword>
<comment type="subcellular location">
    <subcellularLocation>
        <location evidence="1">Secreted</location>
        <location evidence="1">Cell wall</location>
    </subcellularLocation>
</comment>
<dbReference type="FunFam" id="2.160.20.10:FF:000004">
    <property type="entry name" value="Pectin lyase-like superfamily protein"/>
    <property type="match status" value="1"/>
</dbReference>
<dbReference type="STRING" id="56857.A0A200QKK1"/>
<dbReference type="GO" id="GO:0005975">
    <property type="term" value="P:carbohydrate metabolic process"/>
    <property type="evidence" value="ECO:0007669"/>
    <property type="project" value="InterPro"/>
</dbReference>
<dbReference type="InParanoid" id="A0A200QKK1"/>
<dbReference type="PROSITE" id="PS00502">
    <property type="entry name" value="POLYGALACTURONASE"/>
    <property type="match status" value="1"/>
</dbReference>
<comment type="caution">
    <text evidence="10">The sequence shown here is derived from an EMBL/GenBank/DDBJ whole genome shotgun (WGS) entry which is preliminary data.</text>
</comment>
<dbReference type="PANTHER" id="PTHR31375">
    <property type="match status" value="1"/>
</dbReference>
<dbReference type="AlphaFoldDB" id="A0A200QKK1"/>
<dbReference type="InterPro" id="IPR006626">
    <property type="entry name" value="PbH1"/>
</dbReference>
<evidence type="ECO:0000256" key="8">
    <source>
        <dbReference type="PROSITE-ProRule" id="PRU10052"/>
    </source>
</evidence>
<organism evidence="10 11">
    <name type="scientific">Macleaya cordata</name>
    <name type="common">Five-seeded plume-poppy</name>
    <name type="synonym">Bocconia cordata</name>
    <dbReference type="NCBI Taxonomy" id="56857"/>
    <lineage>
        <taxon>Eukaryota</taxon>
        <taxon>Viridiplantae</taxon>
        <taxon>Streptophyta</taxon>
        <taxon>Embryophyta</taxon>
        <taxon>Tracheophyta</taxon>
        <taxon>Spermatophyta</taxon>
        <taxon>Magnoliopsida</taxon>
        <taxon>Ranunculales</taxon>
        <taxon>Papaveraceae</taxon>
        <taxon>Papaveroideae</taxon>
        <taxon>Macleaya</taxon>
    </lineage>
</organism>
<dbReference type="GO" id="GO:0071555">
    <property type="term" value="P:cell wall organization"/>
    <property type="evidence" value="ECO:0007669"/>
    <property type="project" value="UniProtKB-KW"/>
</dbReference>
<dbReference type="InterPro" id="IPR011050">
    <property type="entry name" value="Pectin_lyase_fold/virulence"/>
</dbReference>
<name>A0A200QKK1_MACCD</name>
<dbReference type="EMBL" id="MVGT01001732">
    <property type="protein sequence ID" value="OVA11048.1"/>
    <property type="molecule type" value="Genomic_DNA"/>
</dbReference>
<dbReference type="Proteomes" id="UP000195402">
    <property type="component" value="Unassembled WGS sequence"/>
</dbReference>
<gene>
    <name evidence="10" type="ORF">BVC80_1741g22</name>
</gene>
<evidence type="ECO:0000313" key="10">
    <source>
        <dbReference type="EMBL" id="OVA11048.1"/>
    </source>
</evidence>
<feature type="active site" evidence="8">
    <location>
        <position position="263"/>
    </location>
</feature>
<evidence type="ECO:0000256" key="6">
    <source>
        <dbReference type="ARBA" id="ARBA00023295"/>
    </source>
</evidence>
<dbReference type="OMA" id="HIVIREC"/>
<evidence type="ECO:0000256" key="9">
    <source>
        <dbReference type="RuleBase" id="RU361169"/>
    </source>
</evidence>
<dbReference type="InterPro" id="IPR012334">
    <property type="entry name" value="Pectin_lyas_fold"/>
</dbReference>